<dbReference type="InterPro" id="IPR013830">
    <property type="entry name" value="SGNH_hydro"/>
</dbReference>
<proteinExistence type="predicted"/>
<sequence length="460" mass="49566">MRFLLLPFLVAVGALPALSFAAPLAPAVLTLQVQARPDVANLECERRAPAQPRPAATPNPDPLEVPDEEVVRELADTTQAGAAATPPGAPLPAPAARIAIWGDSHLAAAFFSDELARQLKVPADNVSNLLLPANMGRAGVRLPIRRTCVSPQWKYEPAYLGGDKAAAPGPGLVNMTTEQAGASIAWDVRNDKRVANHERVRILYQQTAAPAVVGISVDGAPETQVTLEQQPGPAVLELAADQPISQVRMRLIAGPMRLHGLDLQARRAGSLAMDVFGYPGATVAGWKPPQLDYVASWFGQRDYQLVMLEFGTNEGAARPFDSAAYRRTLEESVRNLRTVFPQAACVLIAPGDRGVLVPQSVNRGKRKGKGKAKAAPKIDLYQYSRVHAEIGRVQREVGAAAGCATWSMMDAMGGPGSAYKWARQSPPLMARDLIHFTVAGYQRFAREFARDMRWTVEAAK</sequence>
<gene>
    <name evidence="3" type="ORF">C9I28_16890</name>
</gene>
<dbReference type="GO" id="GO:0016788">
    <property type="term" value="F:hydrolase activity, acting on ester bonds"/>
    <property type="evidence" value="ECO:0007669"/>
    <property type="project" value="UniProtKB-ARBA"/>
</dbReference>
<feature type="chain" id="PRO_5015339653" description="SGNH hydrolase-type esterase domain-containing protein" evidence="1">
    <location>
        <begin position="22"/>
        <end position="460"/>
    </location>
</feature>
<dbReference type="Proteomes" id="UP000240505">
    <property type="component" value="Chromosome"/>
</dbReference>
<keyword evidence="4" id="KW-1185">Reference proteome</keyword>
<feature type="domain" description="SGNH hydrolase-type esterase" evidence="2">
    <location>
        <begin position="266"/>
        <end position="443"/>
    </location>
</feature>
<dbReference type="RefSeq" id="WP_107142481.1">
    <property type="nucleotide sequence ID" value="NZ_CP028324.1"/>
</dbReference>
<dbReference type="AlphaFoldDB" id="A0A2R4CC44"/>
<reference evidence="3 4" key="1">
    <citation type="submission" date="2018-03" db="EMBL/GenBank/DDBJ databases">
        <title>Massilia armeniaca sp. nov., isolated from desert soil.</title>
        <authorList>
            <person name="Huang H."/>
            <person name="Ren M."/>
        </authorList>
    </citation>
    <scope>NUCLEOTIDE SEQUENCE [LARGE SCALE GENOMIC DNA]</scope>
    <source>
        <strain evidence="3 4">ZMN-3</strain>
    </source>
</reference>
<evidence type="ECO:0000259" key="2">
    <source>
        <dbReference type="Pfam" id="PF13472"/>
    </source>
</evidence>
<name>A0A2R4CC44_9BURK</name>
<dbReference type="Gene3D" id="3.40.50.1110">
    <property type="entry name" value="SGNH hydrolase"/>
    <property type="match status" value="1"/>
</dbReference>
<evidence type="ECO:0000256" key="1">
    <source>
        <dbReference type="SAM" id="SignalP"/>
    </source>
</evidence>
<accession>A0A2R4CC44</accession>
<protein>
    <recommendedName>
        <fullName evidence="2">SGNH hydrolase-type esterase domain-containing protein</fullName>
    </recommendedName>
</protein>
<dbReference type="Pfam" id="PF13472">
    <property type="entry name" value="Lipase_GDSL_2"/>
    <property type="match status" value="1"/>
</dbReference>
<dbReference type="OrthoDB" id="7985403at2"/>
<feature type="signal peptide" evidence="1">
    <location>
        <begin position="1"/>
        <end position="21"/>
    </location>
</feature>
<evidence type="ECO:0000313" key="4">
    <source>
        <dbReference type="Proteomes" id="UP000240505"/>
    </source>
</evidence>
<organism evidence="3 4">
    <name type="scientific">Pseudoduganella armeniaca</name>
    <dbReference type="NCBI Taxonomy" id="2072590"/>
    <lineage>
        <taxon>Bacteria</taxon>
        <taxon>Pseudomonadati</taxon>
        <taxon>Pseudomonadota</taxon>
        <taxon>Betaproteobacteria</taxon>
        <taxon>Burkholderiales</taxon>
        <taxon>Oxalobacteraceae</taxon>
        <taxon>Telluria group</taxon>
        <taxon>Pseudoduganella</taxon>
    </lineage>
</organism>
<evidence type="ECO:0000313" key="3">
    <source>
        <dbReference type="EMBL" id="AVR97132.1"/>
    </source>
</evidence>
<dbReference type="EMBL" id="CP028324">
    <property type="protein sequence ID" value="AVR97132.1"/>
    <property type="molecule type" value="Genomic_DNA"/>
</dbReference>
<dbReference type="InterPro" id="IPR036514">
    <property type="entry name" value="SGNH_hydro_sf"/>
</dbReference>
<dbReference type="Gene3D" id="2.60.120.1360">
    <property type="match status" value="1"/>
</dbReference>
<dbReference type="KEGG" id="masz:C9I28_16890"/>
<keyword evidence="1" id="KW-0732">Signal</keyword>
<dbReference type="SUPFAM" id="SSF52266">
    <property type="entry name" value="SGNH hydrolase"/>
    <property type="match status" value="1"/>
</dbReference>